<accession>A0AAD9E9F6</accession>
<proteinExistence type="predicted"/>
<reference evidence="1" key="1">
    <citation type="submission" date="2023-01" db="EMBL/GenBank/DDBJ databases">
        <title>Colletotrichum chrysophilum M932 genome sequence.</title>
        <authorList>
            <person name="Baroncelli R."/>
        </authorList>
    </citation>
    <scope>NUCLEOTIDE SEQUENCE</scope>
    <source>
        <strain evidence="1">M932</strain>
    </source>
</reference>
<keyword evidence="2" id="KW-1185">Reference proteome</keyword>
<dbReference type="EMBL" id="JAQOWY010000395">
    <property type="protein sequence ID" value="KAK1842774.1"/>
    <property type="molecule type" value="Genomic_DNA"/>
</dbReference>
<dbReference type="AlphaFoldDB" id="A0AAD9E9F6"/>
<comment type="caution">
    <text evidence="1">The sequence shown here is derived from an EMBL/GenBank/DDBJ whole genome shotgun (WGS) entry which is preliminary data.</text>
</comment>
<evidence type="ECO:0000313" key="2">
    <source>
        <dbReference type="Proteomes" id="UP001243330"/>
    </source>
</evidence>
<evidence type="ECO:0000313" key="1">
    <source>
        <dbReference type="EMBL" id="KAK1842774.1"/>
    </source>
</evidence>
<protein>
    <submittedName>
        <fullName evidence="1">Uncharacterized protein</fullName>
    </submittedName>
</protein>
<gene>
    <name evidence="1" type="ORF">CCHR01_14592</name>
</gene>
<organism evidence="1 2">
    <name type="scientific">Colletotrichum chrysophilum</name>
    <dbReference type="NCBI Taxonomy" id="1836956"/>
    <lineage>
        <taxon>Eukaryota</taxon>
        <taxon>Fungi</taxon>
        <taxon>Dikarya</taxon>
        <taxon>Ascomycota</taxon>
        <taxon>Pezizomycotina</taxon>
        <taxon>Sordariomycetes</taxon>
        <taxon>Hypocreomycetidae</taxon>
        <taxon>Glomerellales</taxon>
        <taxon>Glomerellaceae</taxon>
        <taxon>Colletotrichum</taxon>
        <taxon>Colletotrichum gloeosporioides species complex</taxon>
    </lineage>
</organism>
<sequence length="106" mass="11861">MSLFPSRSRLKPAGFSVPPRATLPQLATRVWVVPRWRLAWYLVSAKEESGNCLVYKYAHGRLAAAVQKDDGNRTSLMDVPRTLSCPGCRHRRLLLVAVPTPYLGLT</sequence>
<dbReference type="Proteomes" id="UP001243330">
    <property type="component" value="Unassembled WGS sequence"/>
</dbReference>
<name>A0AAD9E9F6_9PEZI</name>